<name>A0ABW5JJK9_9BACT</name>
<dbReference type="Gene3D" id="1.25.40.900">
    <property type="match status" value="1"/>
</dbReference>
<sequence length="467" mass="51545">MKNIKTYILITLLAAVGCDVLDQQPQTAISEEIAIRDLKSAEAALNGLYSQLQSGNYYGDNLQIISDVTSDVSQSVGTWDFYREMDTYVTSAGNLESRNLWSQAYSTVNHANNLIADVPAIDDIPQAVQDRILGEAYFIRALAFFDLNRTFGGVDGVYGELGVPIVTTPSREINENSFPSRASIADSYQQVQDDLNMAESLLSGFSSPNRASEPAVKALQSRLGLYIEDFEMAETYATEVIENYDFQLVPEFQSIFRDENTAEAIFELTYTTTDGNGIRGWYFPSSEGGRGDIALHDEMVALATSRADDERGDLIGFDANVGAYYPTKYAKAGGDDNIQILRLAEMYLNRAEARVRKNSPDLPGALSDLNEIRNRAGMADTTGTGVDEATEILEAIELERGLEFIMEGHRWYNLIRTGSALNVLTNIDRLNGDPVSLTNAGRQVFPIPSRDIDSNVNLQGQQNEAYQ</sequence>
<keyword evidence="4" id="KW-0472">Membrane</keyword>
<evidence type="ECO:0000259" key="6">
    <source>
        <dbReference type="Pfam" id="PF07980"/>
    </source>
</evidence>
<comment type="caution">
    <text evidence="8">The sequence shown here is derived from an EMBL/GenBank/DDBJ whole genome shotgun (WGS) entry which is preliminary data.</text>
</comment>
<comment type="subcellular location">
    <subcellularLocation>
        <location evidence="1">Cell outer membrane</location>
    </subcellularLocation>
</comment>
<dbReference type="EMBL" id="JBHULI010000024">
    <property type="protein sequence ID" value="MFD2532628.1"/>
    <property type="molecule type" value="Genomic_DNA"/>
</dbReference>
<dbReference type="InterPro" id="IPR012944">
    <property type="entry name" value="SusD_RagB_dom"/>
</dbReference>
<dbReference type="Pfam" id="PF07980">
    <property type="entry name" value="SusD_RagB"/>
    <property type="match status" value="1"/>
</dbReference>
<dbReference type="CDD" id="cd08977">
    <property type="entry name" value="SusD"/>
    <property type="match status" value="1"/>
</dbReference>
<evidence type="ECO:0000313" key="8">
    <source>
        <dbReference type="EMBL" id="MFD2532628.1"/>
    </source>
</evidence>
<evidence type="ECO:0000256" key="1">
    <source>
        <dbReference type="ARBA" id="ARBA00004442"/>
    </source>
</evidence>
<dbReference type="Gene3D" id="2.20.20.130">
    <property type="match status" value="1"/>
</dbReference>
<feature type="domain" description="SusD-like N-terminal" evidence="7">
    <location>
        <begin position="21"/>
        <end position="223"/>
    </location>
</feature>
<gene>
    <name evidence="8" type="ORF">ACFSVN_09250</name>
</gene>
<organism evidence="8 9">
    <name type="scientific">Gracilimonas halophila</name>
    <dbReference type="NCBI Taxonomy" id="1834464"/>
    <lineage>
        <taxon>Bacteria</taxon>
        <taxon>Pseudomonadati</taxon>
        <taxon>Balneolota</taxon>
        <taxon>Balneolia</taxon>
        <taxon>Balneolales</taxon>
        <taxon>Balneolaceae</taxon>
        <taxon>Gracilimonas</taxon>
    </lineage>
</organism>
<keyword evidence="9" id="KW-1185">Reference proteome</keyword>
<dbReference type="Gene3D" id="1.25.40.390">
    <property type="match status" value="1"/>
</dbReference>
<dbReference type="Proteomes" id="UP001597460">
    <property type="component" value="Unassembled WGS sequence"/>
</dbReference>
<dbReference type="PROSITE" id="PS51257">
    <property type="entry name" value="PROKAR_LIPOPROTEIN"/>
    <property type="match status" value="1"/>
</dbReference>
<keyword evidence="5" id="KW-0998">Cell outer membrane</keyword>
<comment type="similarity">
    <text evidence="2">Belongs to the SusD family.</text>
</comment>
<evidence type="ECO:0000259" key="7">
    <source>
        <dbReference type="Pfam" id="PF14322"/>
    </source>
</evidence>
<evidence type="ECO:0000256" key="2">
    <source>
        <dbReference type="ARBA" id="ARBA00006275"/>
    </source>
</evidence>
<feature type="domain" description="RagB/SusD" evidence="6">
    <location>
        <begin position="323"/>
        <end position="466"/>
    </location>
</feature>
<dbReference type="RefSeq" id="WP_390301374.1">
    <property type="nucleotide sequence ID" value="NZ_JBHULI010000024.1"/>
</dbReference>
<evidence type="ECO:0000256" key="5">
    <source>
        <dbReference type="ARBA" id="ARBA00023237"/>
    </source>
</evidence>
<protein>
    <submittedName>
        <fullName evidence="8">RagB/SusD family nutrient uptake outer membrane protein</fullName>
    </submittedName>
</protein>
<evidence type="ECO:0000313" key="9">
    <source>
        <dbReference type="Proteomes" id="UP001597460"/>
    </source>
</evidence>
<dbReference type="InterPro" id="IPR033985">
    <property type="entry name" value="SusD-like_N"/>
</dbReference>
<evidence type="ECO:0000256" key="4">
    <source>
        <dbReference type="ARBA" id="ARBA00023136"/>
    </source>
</evidence>
<accession>A0ABW5JJK9</accession>
<evidence type="ECO:0000256" key="3">
    <source>
        <dbReference type="ARBA" id="ARBA00022729"/>
    </source>
</evidence>
<keyword evidence="3" id="KW-0732">Signal</keyword>
<dbReference type="Pfam" id="PF14322">
    <property type="entry name" value="SusD-like_3"/>
    <property type="match status" value="1"/>
</dbReference>
<reference evidence="9" key="1">
    <citation type="journal article" date="2019" name="Int. J. Syst. Evol. Microbiol.">
        <title>The Global Catalogue of Microorganisms (GCM) 10K type strain sequencing project: providing services to taxonomists for standard genome sequencing and annotation.</title>
        <authorList>
            <consortium name="The Broad Institute Genomics Platform"/>
            <consortium name="The Broad Institute Genome Sequencing Center for Infectious Disease"/>
            <person name="Wu L."/>
            <person name="Ma J."/>
        </authorList>
    </citation>
    <scope>NUCLEOTIDE SEQUENCE [LARGE SCALE GENOMIC DNA]</scope>
    <source>
        <strain evidence="9">KCTC 52042</strain>
    </source>
</reference>
<proteinExistence type="inferred from homology"/>
<dbReference type="SUPFAM" id="SSF48452">
    <property type="entry name" value="TPR-like"/>
    <property type="match status" value="1"/>
</dbReference>
<dbReference type="InterPro" id="IPR011990">
    <property type="entry name" value="TPR-like_helical_dom_sf"/>
</dbReference>